<reference evidence="3" key="1">
    <citation type="submission" date="2025-05" db="UniProtKB">
        <authorList>
            <consortium name="EnsemblMetazoa"/>
        </authorList>
    </citation>
    <scope>IDENTIFICATION</scope>
</reference>
<dbReference type="InterPro" id="IPR005162">
    <property type="entry name" value="Retrotrans_gag_dom"/>
</dbReference>
<keyword evidence="4" id="KW-1185">Reference proteome</keyword>
<name>A0ABM5JL74_DIAVI</name>
<dbReference type="GeneID" id="126879565"/>
<proteinExistence type="predicted"/>
<evidence type="ECO:0000259" key="2">
    <source>
        <dbReference type="Pfam" id="PF03732"/>
    </source>
</evidence>
<sequence>MKPAHLTTNELTYELHIRDVSAPDDIEEKRTVLTGLLSQETSSRSFSDISVPLSFEVDYKQALASYTELQILISEFTGTKSDILYKTFNSRLQHLSGRISRLRSSSAEEEKLKKAIRFILLKLEGTLCNIVEQPDLLDQPMTSTRVNLNCSESSISPSKPVPVYKWGIKKFSGKQPLIPFLEQIEIFKFSRNCTDEDLFISACDLFEGAAFTWWHNNFSQKKFHSWADLVTSLKETYLPYNYERDLWEQIRSTKQFSRQPVSAYISHMESLMLRSSKSISDIEKVDEIINGLLPEYVKALAFQDVKSVAELTKYCKKFESALAISSRSKFSVESLRSTPTCWNCDVKGHNFHVCRKPKRTFCFGCGSKDVTIAECMRCSKNDQRGHASTDSMPQSSQTSVPGTSSKGKNIPGKTFQKGSNKNL</sequence>
<dbReference type="Proteomes" id="UP001652700">
    <property type="component" value="Unplaced"/>
</dbReference>
<accession>A0ABM5JL74</accession>
<dbReference type="SUPFAM" id="SSF57756">
    <property type="entry name" value="Retrovirus zinc finger-like domains"/>
    <property type="match status" value="1"/>
</dbReference>
<protein>
    <recommendedName>
        <fullName evidence="2">Retrotransposon gag domain-containing protein</fullName>
    </recommendedName>
</protein>
<feature type="region of interest" description="Disordered" evidence="1">
    <location>
        <begin position="384"/>
        <end position="423"/>
    </location>
</feature>
<feature type="domain" description="Retrotransposon gag" evidence="2">
    <location>
        <begin position="206"/>
        <end position="293"/>
    </location>
</feature>
<dbReference type="EnsemblMetazoa" id="XM_050642731.1">
    <property type="protein sequence ID" value="XP_050498688.1"/>
    <property type="gene ID" value="LOC126879565"/>
</dbReference>
<evidence type="ECO:0000313" key="3">
    <source>
        <dbReference type="EnsemblMetazoa" id="XP_050498688.1"/>
    </source>
</evidence>
<dbReference type="InterPro" id="IPR036875">
    <property type="entry name" value="Znf_CCHC_sf"/>
</dbReference>
<dbReference type="RefSeq" id="XP_050498688.1">
    <property type="nucleotide sequence ID" value="XM_050642731.1"/>
</dbReference>
<evidence type="ECO:0000313" key="4">
    <source>
        <dbReference type="Proteomes" id="UP001652700"/>
    </source>
</evidence>
<feature type="compositionally biased region" description="Polar residues" evidence="1">
    <location>
        <begin position="388"/>
        <end position="407"/>
    </location>
</feature>
<evidence type="ECO:0000256" key="1">
    <source>
        <dbReference type="SAM" id="MobiDB-lite"/>
    </source>
</evidence>
<dbReference type="Pfam" id="PF03732">
    <property type="entry name" value="Retrotrans_gag"/>
    <property type="match status" value="1"/>
</dbReference>
<organism evidence="3 4">
    <name type="scientific">Diabrotica virgifera virgifera</name>
    <name type="common">western corn rootworm</name>
    <dbReference type="NCBI Taxonomy" id="50390"/>
    <lineage>
        <taxon>Eukaryota</taxon>
        <taxon>Metazoa</taxon>
        <taxon>Ecdysozoa</taxon>
        <taxon>Arthropoda</taxon>
        <taxon>Hexapoda</taxon>
        <taxon>Insecta</taxon>
        <taxon>Pterygota</taxon>
        <taxon>Neoptera</taxon>
        <taxon>Endopterygota</taxon>
        <taxon>Coleoptera</taxon>
        <taxon>Polyphaga</taxon>
        <taxon>Cucujiformia</taxon>
        <taxon>Chrysomeloidea</taxon>
        <taxon>Chrysomelidae</taxon>
        <taxon>Galerucinae</taxon>
        <taxon>Diabroticina</taxon>
        <taxon>Diabroticites</taxon>
        <taxon>Diabrotica</taxon>
    </lineage>
</organism>